<dbReference type="PANTHER" id="PTHR35936">
    <property type="entry name" value="MEMBRANE-BOUND LYTIC MUREIN TRANSGLYCOSYLASE F"/>
    <property type="match status" value="1"/>
</dbReference>
<evidence type="ECO:0000256" key="2">
    <source>
        <dbReference type="ARBA" id="ARBA00022729"/>
    </source>
</evidence>
<name>A0ABV7T965_9GAMM</name>
<dbReference type="RefSeq" id="WP_386366235.1">
    <property type="nucleotide sequence ID" value="NZ_JBHRXZ010000024.1"/>
</dbReference>
<keyword evidence="6" id="KW-1185">Reference proteome</keyword>
<dbReference type="EMBL" id="JBHRXZ010000024">
    <property type="protein sequence ID" value="MFC3609048.1"/>
    <property type="molecule type" value="Genomic_DNA"/>
</dbReference>
<dbReference type="SUPFAM" id="SSF53850">
    <property type="entry name" value="Periplasmic binding protein-like II"/>
    <property type="match status" value="1"/>
</dbReference>
<evidence type="ECO:0000259" key="4">
    <source>
        <dbReference type="Pfam" id="PF00497"/>
    </source>
</evidence>
<evidence type="ECO:0000313" key="5">
    <source>
        <dbReference type="EMBL" id="MFC3609048.1"/>
    </source>
</evidence>
<feature type="domain" description="Solute-binding protein family 3/N-terminal" evidence="4">
    <location>
        <begin position="32"/>
        <end position="171"/>
    </location>
</feature>
<evidence type="ECO:0000256" key="1">
    <source>
        <dbReference type="ARBA" id="ARBA00010333"/>
    </source>
</evidence>
<gene>
    <name evidence="5" type="ORF">ACFOMF_14795</name>
</gene>
<organism evidence="5 6">
    <name type="scientific">Stutzerimonas tarimensis</name>
    <dbReference type="NCBI Taxonomy" id="1507735"/>
    <lineage>
        <taxon>Bacteria</taxon>
        <taxon>Pseudomonadati</taxon>
        <taxon>Pseudomonadota</taxon>
        <taxon>Gammaproteobacteria</taxon>
        <taxon>Pseudomonadales</taxon>
        <taxon>Pseudomonadaceae</taxon>
        <taxon>Stutzerimonas</taxon>
    </lineage>
</organism>
<dbReference type="Pfam" id="PF00497">
    <property type="entry name" value="SBP_bac_3"/>
    <property type="match status" value="1"/>
</dbReference>
<accession>A0ABV7T965</accession>
<sequence>MRLAVALMASLGLASSAAVAAGKCDRLIATGAEENPPFLWRDPDQPDRLIGANADLLKRLADALELKLVMLHTGDAGRALEEARDGRVDLLVDATLLSERLEQFDYVHPAVTELQLHPWVRQGDTRYYAGREHLAGRRGVWVGQEALGQQFEAFSKAYLSLDRATDLPAALNELVAGKVDYVLHERYSGIAAVASAGLIDEVEVLAPPVLAQGMHLAISHNSACNDAWLRGQLALKMTELRAGGVPQKLLAENLERWLDQQRGTDEAEGEENL</sequence>
<dbReference type="PANTHER" id="PTHR35936:SF6">
    <property type="entry name" value="AMINO ACID ABC TRANSPORTER SUBSTRATE-BINDING PAAT FAMILY PROTEIN"/>
    <property type="match status" value="1"/>
</dbReference>
<proteinExistence type="inferred from homology"/>
<evidence type="ECO:0000256" key="3">
    <source>
        <dbReference type="SAM" id="SignalP"/>
    </source>
</evidence>
<evidence type="ECO:0000313" key="6">
    <source>
        <dbReference type="Proteomes" id="UP001595630"/>
    </source>
</evidence>
<keyword evidence="2 3" id="KW-0732">Signal</keyword>
<comment type="similarity">
    <text evidence="1">Belongs to the bacterial solute-binding protein 3 family.</text>
</comment>
<reference evidence="6" key="1">
    <citation type="journal article" date="2019" name="Int. J. Syst. Evol. Microbiol.">
        <title>The Global Catalogue of Microorganisms (GCM) 10K type strain sequencing project: providing services to taxonomists for standard genome sequencing and annotation.</title>
        <authorList>
            <consortium name="The Broad Institute Genomics Platform"/>
            <consortium name="The Broad Institute Genome Sequencing Center for Infectious Disease"/>
            <person name="Wu L."/>
            <person name="Ma J."/>
        </authorList>
    </citation>
    <scope>NUCLEOTIDE SEQUENCE [LARGE SCALE GENOMIC DNA]</scope>
    <source>
        <strain evidence="6">KCTC 42447</strain>
    </source>
</reference>
<protein>
    <submittedName>
        <fullName evidence="5">Substrate-binding periplasmic protein</fullName>
    </submittedName>
</protein>
<feature type="signal peptide" evidence="3">
    <location>
        <begin position="1"/>
        <end position="20"/>
    </location>
</feature>
<comment type="caution">
    <text evidence="5">The sequence shown here is derived from an EMBL/GenBank/DDBJ whole genome shotgun (WGS) entry which is preliminary data.</text>
</comment>
<dbReference type="Proteomes" id="UP001595630">
    <property type="component" value="Unassembled WGS sequence"/>
</dbReference>
<dbReference type="Gene3D" id="3.40.190.10">
    <property type="entry name" value="Periplasmic binding protein-like II"/>
    <property type="match status" value="2"/>
</dbReference>
<feature type="chain" id="PRO_5047303049" evidence="3">
    <location>
        <begin position="21"/>
        <end position="273"/>
    </location>
</feature>
<dbReference type="InterPro" id="IPR001638">
    <property type="entry name" value="Solute-binding_3/MltF_N"/>
</dbReference>